<proteinExistence type="predicted"/>
<dbReference type="Proteomes" id="UP000641646">
    <property type="component" value="Unassembled WGS sequence"/>
</dbReference>
<dbReference type="AlphaFoldDB" id="A0A926VCU2"/>
<organism evidence="1 2">
    <name type="scientific">Aerosakkonema funiforme FACHB-1375</name>
    <dbReference type="NCBI Taxonomy" id="2949571"/>
    <lineage>
        <taxon>Bacteria</taxon>
        <taxon>Bacillati</taxon>
        <taxon>Cyanobacteriota</taxon>
        <taxon>Cyanophyceae</taxon>
        <taxon>Oscillatoriophycideae</taxon>
        <taxon>Aerosakkonematales</taxon>
        <taxon>Aerosakkonemataceae</taxon>
        <taxon>Aerosakkonema</taxon>
    </lineage>
</organism>
<accession>A0A926VCU2</accession>
<reference evidence="1" key="2">
    <citation type="submission" date="2020-08" db="EMBL/GenBank/DDBJ databases">
        <authorList>
            <person name="Chen M."/>
            <person name="Teng W."/>
            <person name="Zhao L."/>
            <person name="Hu C."/>
            <person name="Zhou Y."/>
            <person name="Han B."/>
            <person name="Song L."/>
            <person name="Shu W."/>
        </authorList>
    </citation>
    <scope>NUCLEOTIDE SEQUENCE</scope>
    <source>
        <strain evidence="1">FACHB-1375</strain>
    </source>
</reference>
<protein>
    <submittedName>
        <fullName evidence="1">Uncharacterized protein</fullName>
    </submittedName>
</protein>
<gene>
    <name evidence="1" type="ORF">H6G03_07905</name>
</gene>
<dbReference type="EMBL" id="JACJPW010000015">
    <property type="protein sequence ID" value="MBD2181023.1"/>
    <property type="molecule type" value="Genomic_DNA"/>
</dbReference>
<sequence>MSVFSLFEIAVSYQPSAVTLLTALIADSLLIMMPHGSSVETIHILLP</sequence>
<reference evidence="1" key="1">
    <citation type="journal article" date="2015" name="ISME J.">
        <title>Draft Genome Sequence of Streptomyces incarnatus NRRL8089, which Produces the Nucleoside Antibiotic Sinefungin.</title>
        <authorList>
            <person name="Oshima K."/>
            <person name="Hattori M."/>
            <person name="Shimizu H."/>
            <person name="Fukuda K."/>
            <person name="Nemoto M."/>
            <person name="Inagaki K."/>
            <person name="Tamura T."/>
        </authorList>
    </citation>
    <scope>NUCLEOTIDE SEQUENCE</scope>
    <source>
        <strain evidence="1">FACHB-1375</strain>
    </source>
</reference>
<comment type="caution">
    <text evidence="1">The sequence shown here is derived from an EMBL/GenBank/DDBJ whole genome shotgun (WGS) entry which is preliminary data.</text>
</comment>
<dbReference type="RefSeq" id="WP_190463787.1">
    <property type="nucleotide sequence ID" value="NZ_JACJPW010000015.1"/>
</dbReference>
<name>A0A926VCU2_9CYAN</name>
<evidence type="ECO:0000313" key="1">
    <source>
        <dbReference type="EMBL" id="MBD2181023.1"/>
    </source>
</evidence>
<evidence type="ECO:0000313" key="2">
    <source>
        <dbReference type="Proteomes" id="UP000641646"/>
    </source>
</evidence>
<keyword evidence="2" id="KW-1185">Reference proteome</keyword>